<name>A0A5Q0THA3_9VIBR</name>
<evidence type="ECO:0000313" key="1">
    <source>
        <dbReference type="EMBL" id="QGA66244.1"/>
    </source>
</evidence>
<dbReference type="Proteomes" id="UP000348942">
    <property type="component" value="Chromosome 2"/>
</dbReference>
<reference evidence="1 2" key="1">
    <citation type="submission" date="2019-10" db="EMBL/GenBank/DDBJ databases">
        <title>Vibrio sp. nov., isolated from Coralline algae surface.</title>
        <authorList>
            <person name="Geng Y."/>
            <person name="Zhang X."/>
        </authorList>
    </citation>
    <scope>NUCLEOTIDE SEQUENCE [LARGE SCALE GENOMIC DNA]</scope>
    <source>
        <strain evidence="1 2">SM1977</strain>
    </source>
</reference>
<gene>
    <name evidence="1" type="ORF">GFB47_12430</name>
</gene>
<protein>
    <submittedName>
        <fullName evidence="1">Uncharacterized protein</fullName>
    </submittedName>
</protein>
<proteinExistence type="predicted"/>
<accession>A0A5Q0THA3</accession>
<dbReference type="RefSeq" id="WP_153448378.1">
    <property type="nucleotide sequence ID" value="NZ_CP045700.1"/>
</dbReference>
<dbReference type="AlphaFoldDB" id="A0A5Q0THA3"/>
<dbReference type="EMBL" id="CP045700">
    <property type="protein sequence ID" value="QGA66244.1"/>
    <property type="molecule type" value="Genomic_DNA"/>
</dbReference>
<keyword evidence="2" id="KW-1185">Reference proteome</keyword>
<organism evidence="1 2">
    <name type="scientific">Vibrio algicola</name>
    <dbReference type="NCBI Taxonomy" id="2662262"/>
    <lineage>
        <taxon>Bacteria</taxon>
        <taxon>Pseudomonadati</taxon>
        <taxon>Pseudomonadota</taxon>
        <taxon>Gammaproteobacteria</taxon>
        <taxon>Vibrionales</taxon>
        <taxon>Vibrionaceae</taxon>
        <taxon>Vibrio</taxon>
    </lineage>
</organism>
<evidence type="ECO:0000313" key="2">
    <source>
        <dbReference type="Proteomes" id="UP000348942"/>
    </source>
</evidence>
<sequence>MSKNKVAHIYIKIDLNSDNANTRHEKTAQFLATRVGNEIQIVPYIYAIAITDDITTLWSSGDIKKMDDEYIKTYPL</sequence>